<gene>
    <name evidence="2" type="ORF">ACFSGX_11150</name>
</gene>
<keyword evidence="1" id="KW-0472">Membrane</keyword>
<reference evidence="3" key="1">
    <citation type="journal article" date="2019" name="Int. J. Syst. Evol. Microbiol.">
        <title>The Global Catalogue of Microorganisms (GCM) 10K type strain sequencing project: providing services to taxonomists for standard genome sequencing and annotation.</title>
        <authorList>
            <consortium name="The Broad Institute Genomics Platform"/>
            <consortium name="The Broad Institute Genome Sequencing Center for Infectious Disease"/>
            <person name="Wu L."/>
            <person name="Ma J."/>
        </authorList>
    </citation>
    <scope>NUCLEOTIDE SEQUENCE [LARGE SCALE GENOMIC DNA]</scope>
    <source>
        <strain evidence="3">CGMCC 1.12702</strain>
    </source>
</reference>
<feature type="transmembrane region" description="Helical" evidence="1">
    <location>
        <begin position="192"/>
        <end position="221"/>
    </location>
</feature>
<keyword evidence="1" id="KW-0812">Transmembrane</keyword>
<feature type="transmembrane region" description="Helical" evidence="1">
    <location>
        <begin position="104"/>
        <end position="131"/>
    </location>
</feature>
<accession>A0ABW4TX84</accession>
<protein>
    <recommendedName>
        <fullName evidence="4">Glycerophosphoryl diester phosphodiesterase membrane domain-containing protein</fullName>
    </recommendedName>
</protein>
<evidence type="ECO:0000256" key="1">
    <source>
        <dbReference type="SAM" id="Phobius"/>
    </source>
</evidence>
<feature type="transmembrane region" description="Helical" evidence="1">
    <location>
        <begin position="24"/>
        <end position="42"/>
    </location>
</feature>
<evidence type="ECO:0008006" key="4">
    <source>
        <dbReference type="Google" id="ProtNLM"/>
    </source>
</evidence>
<keyword evidence="1" id="KW-1133">Transmembrane helix</keyword>
<feature type="transmembrane region" description="Helical" evidence="1">
    <location>
        <begin position="151"/>
        <end position="171"/>
    </location>
</feature>
<dbReference type="EMBL" id="JBHUGS010000002">
    <property type="protein sequence ID" value="MFD1951320.1"/>
    <property type="molecule type" value="Genomic_DNA"/>
</dbReference>
<evidence type="ECO:0000313" key="2">
    <source>
        <dbReference type="EMBL" id="MFD1951320.1"/>
    </source>
</evidence>
<proteinExistence type="predicted"/>
<feature type="transmembrane region" description="Helical" evidence="1">
    <location>
        <begin position="233"/>
        <end position="258"/>
    </location>
</feature>
<name>A0ABW4TX84_9SPHN</name>
<dbReference type="RefSeq" id="WP_380929887.1">
    <property type="nucleotide sequence ID" value="NZ_JBHUGS010000002.1"/>
</dbReference>
<keyword evidence="3" id="KW-1185">Reference proteome</keyword>
<evidence type="ECO:0000313" key="3">
    <source>
        <dbReference type="Proteomes" id="UP001597400"/>
    </source>
</evidence>
<organism evidence="2 3">
    <name type="scientific">Sphingomonas arantia</name>
    <dbReference type="NCBI Taxonomy" id="1460676"/>
    <lineage>
        <taxon>Bacteria</taxon>
        <taxon>Pseudomonadati</taxon>
        <taxon>Pseudomonadota</taxon>
        <taxon>Alphaproteobacteria</taxon>
        <taxon>Sphingomonadales</taxon>
        <taxon>Sphingomonadaceae</taxon>
        <taxon>Sphingomonas</taxon>
    </lineage>
</organism>
<feature type="transmembrane region" description="Helical" evidence="1">
    <location>
        <begin position="62"/>
        <end position="83"/>
    </location>
</feature>
<sequence length="268" mass="27719">MSETPRFTLADIADQTRAFVKREAGLLMPLAFATTGLGTLLWDLAVPTAPVSQRMQPGPWMLVLIPVTLLFLVGNVATAALVIRAGTSVREALRAGFDRLGNALLVLLLFMGVALGLTVIMSIVAMAIGMLVGAAPQQAANLGLFLLMPPLLYVAVRLLTLWPALAARAAGPAPVQTVKAAFASTRGLFSRLAAVTVLYALAYLAIMSAIQFGLGSVLVLVGRATGQAAPMAVVLSVITAMVGAAVQAVWGVFAALLYRALAPASSGI</sequence>
<comment type="caution">
    <text evidence="2">The sequence shown here is derived from an EMBL/GenBank/DDBJ whole genome shotgun (WGS) entry which is preliminary data.</text>
</comment>
<dbReference type="Proteomes" id="UP001597400">
    <property type="component" value="Unassembled WGS sequence"/>
</dbReference>